<feature type="compositionally biased region" description="Polar residues" evidence="11">
    <location>
        <begin position="74"/>
        <end position="84"/>
    </location>
</feature>
<feature type="transmembrane region" description="Helical" evidence="12">
    <location>
        <begin position="32"/>
        <end position="51"/>
    </location>
</feature>
<dbReference type="AlphaFoldDB" id="A0A540MIC0"/>
<keyword evidence="5" id="KW-0926">Vacuole</keyword>
<dbReference type="STRING" id="106549.A0A540MIC0"/>
<evidence type="ECO:0000256" key="11">
    <source>
        <dbReference type="SAM" id="MobiDB-lite"/>
    </source>
</evidence>
<evidence type="ECO:0000256" key="8">
    <source>
        <dbReference type="ARBA" id="ARBA00023180"/>
    </source>
</evidence>
<dbReference type="InterPro" id="IPR018053">
    <property type="entry name" value="Glyco_hydro_32_AS"/>
</dbReference>
<keyword evidence="7" id="KW-0865">Zymogen</keyword>
<evidence type="ECO:0000256" key="3">
    <source>
        <dbReference type="ARBA" id="ARBA00009902"/>
    </source>
</evidence>
<feature type="compositionally biased region" description="Polar residues" evidence="11">
    <location>
        <begin position="1"/>
        <end position="10"/>
    </location>
</feature>
<keyword evidence="12" id="KW-0812">Transmembrane</keyword>
<dbReference type="SMART" id="SM00640">
    <property type="entry name" value="Glyco_32"/>
    <property type="match status" value="1"/>
</dbReference>
<dbReference type="SUPFAM" id="SSF49899">
    <property type="entry name" value="Concanavalin A-like lectins/glucanases"/>
    <property type="match status" value="2"/>
</dbReference>
<keyword evidence="12" id="KW-0472">Membrane</keyword>
<reference evidence="16 17" key="1">
    <citation type="journal article" date="2019" name="G3 (Bethesda)">
        <title>Sequencing of a Wild Apple (Malus baccata) Genome Unravels the Differences Between Cultivated and Wild Apple Species Regarding Disease Resistance and Cold Tolerance.</title>
        <authorList>
            <person name="Chen X."/>
        </authorList>
    </citation>
    <scope>NUCLEOTIDE SEQUENCE [LARGE SCALE GENOMIC DNA]</scope>
    <source>
        <strain evidence="17">cv. Shandingzi</strain>
        <tissue evidence="16">Leaves</tissue>
    </source>
</reference>
<evidence type="ECO:0000259" key="14">
    <source>
        <dbReference type="Pfam" id="PF08244"/>
    </source>
</evidence>
<feature type="region of interest" description="Disordered" evidence="11">
    <location>
        <begin position="1"/>
        <end position="24"/>
    </location>
</feature>
<dbReference type="FunFam" id="2.60.120.560:FF:000002">
    <property type="entry name" value="Beta-fructofuranosidase, insoluble isoenzyme CWINV1"/>
    <property type="match status" value="1"/>
</dbReference>
<dbReference type="InterPro" id="IPR021792">
    <property type="entry name" value="Beta-fructofuranosidase_N"/>
</dbReference>
<evidence type="ECO:0000256" key="12">
    <source>
        <dbReference type="SAM" id="Phobius"/>
    </source>
</evidence>
<keyword evidence="9 10" id="KW-0326">Glycosidase</keyword>
<protein>
    <recommendedName>
        <fullName evidence="4">beta-fructofuranosidase</fullName>
        <ecNumber evidence="4">3.2.1.26</ecNumber>
    </recommendedName>
</protein>
<evidence type="ECO:0000259" key="13">
    <source>
        <dbReference type="Pfam" id="PF00251"/>
    </source>
</evidence>
<dbReference type="Pfam" id="PF00251">
    <property type="entry name" value="Glyco_hydro_32N"/>
    <property type="match status" value="1"/>
</dbReference>
<evidence type="ECO:0000256" key="4">
    <source>
        <dbReference type="ARBA" id="ARBA00012758"/>
    </source>
</evidence>
<dbReference type="InterPro" id="IPR013148">
    <property type="entry name" value="Glyco_hydro_32_N"/>
</dbReference>
<comment type="subcellular location">
    <subcellularLocation>
        <location evidence="1">Vacuole lumen</location>
    </subcellularLocation>
</comment>
<dbReference type="GO" id="GO:0005775">
    <property type="term" value="C:vacuolar lumen"/>
    <property type="evidence" value="ECO:0007669"/>
    <property type="project" value="UniProtKB-SubCell"/>
</dbReference>
<name>A0A540MIC0_MALBA</name>
<gene>
    <name evidence="16" type="ORF">C1H46_015759</name>
</gene>
<dbReference type="SUPFAM" id="SSF75005">
    <property type="entry name" value="Arabinanase/levansucrase/invertase"/>
    <property type="match status" value="1"/>
</dbReference>
<sequence>MDTTYNTSYTPLPGEDPSAAVPPPTHRRPFKGFAVIFSSVIFLLSFVTLVIHQGPGAAPKTVPEQPDHHHQYRPASTSSETRSFSVPRGKLEGVSAKSYPHFSEEATYNWTNAMFSWQRTAFHFQPEKNWINDPNGPLFHKGWYHLFYQYNPDSAVWGNITWGHAVSADMIRWLYLPLAMVPDRWFDANGVWTGSATLLPDGQIIMLYTGSTNDSVQVQNLAYPANLSDPLLLDWVKYEGNPILTPPSGIGSTDFRDPTTAWIGPDGKWRTTIGSKFNTAGISMVYTTTDFINYELHDGVLHEVPGTGMWECVDFYPVAINGSKGLDTSVNNGGVKHVLKASLDDTKLDHYAIGTYFIENETWVPDDPTIDVGIGLKYDYGSFCDHILQTIPRTVLFDSKTGTNLLQWPVEEIEDLRLNSTEFTDVLVEAGTVVPLHIGTATQLDIFVDFEIELLDTEESENGSSGCGDGAVDRSTFGPFGILVIADESLSELTPVYFRVNNSTDGDVTTYFCADESRSSKAPEVFKQVYGGKVPVLDGETYSARALTIPRTVLFDSKTGTNLLQWPVEEIEDLRLNSTEFTDVLVEAGTVVPLHIGTATQLDIFVDFEIELLDTEESENGSSGCGDGAVDRSTFGPFGILVIADESLSELTPVYFRVNNSTDGDVTTYFCADESRSSKAPEVFKQVYGGKVPVLDGETYSARALVDHSIVESYAQGGRTVISSRVYPTEAIYGAARLFLFNNATGVNVKATLKIWQLNSAFIHPFPLDQI</sequence>
<evidence type="ECO:0000256" key="1">
    <source>
        <dbReference type="ARBA" id="ARBA00004410"/>
    </source>
</evidence>
<dbReference type="InterPro" id="IPR050551">
    <property type="entry name" value="Fructan_Metab_Enzymes"/>
</dbReference>
<dbReference type="Proteomes" id="UP000315295">
    <property type="component" value="Unassembled WGS sequence"/>
</dbReference>
<feature type="domain" description="Glycosyl hydrolase family 32 C-terminal" evidence="14">
    <location>
        <begin position="570"/>
        <end position="757"/>
    </location>
</feature>
<comment type="pathway">
    <text evidence="2">Glycan biosynthesis; sucrose metabolism.</text>
</comment>
<dbReference type="EMBL" id="VIEB01000251">
    <property type="protein sequence ID" value="TQD98511.1"/>
    <property type="molecule type" value="Genomic_DNA"/>
</dbReference>
<evidence type="ECO:0000313" key="17">
    <source>
        <dbReference type="Proteomes" id="UP000315295"/>
    </source>
</evidence>
<dbReference type="InterPro" id="IPR001362">
    <property type="entry name" value="Glyco_hydro_32"/>
</dbReference>
<comment type="caution">
    <text evidence="16">The sequence shown here is derived from an EMBL/GenBank/DDBJ whole genome shotgun (WGS) entry which is preliminary data.</text>
</comment>
<evidence type="ECO:0000256" key="10">
    <source>
        <dbReference type="RuleBase" id="RU362110"/>
    </source>
</evidence>
<evidence type="ECO:0000256" key="5">
    <source>
        <dbReference type="ARBA" id="ARBA00022554"/>
    </source>
</evidence>
<dbReference type="CDD" id="cd18624">
    <property type="entry name" value="GH32_Fruct1-like"/>
    <property type="match status" value="1"/>
</dbReference>
<evidence type="ECO:0000259" key="15">
    <source>
        <dbReference type="Pfam" id="PF11837"/>
    </source>
</evidence>
<dbReference type="Gene3D" id="2.60.120.560">
    <property type="entry name" value="Exo-inulinase, domain 1"/>
    <property type="match status" value="2"/>
</dbReference>
<comment type="similarity">
    <text evidence="3 10">Belongs to the glycosyl hydrolase 32 family.</text>
</comment>
<dbReference type="Pfam" id="PF08244">
    <property type="entry name" value="Glyco_hydro_32C"/>
    <property type="match status" value="1"/>
</dbReference>
<keyword evidence="6 10" id="KW-0378">Hydrolase</keyword>
<evidence type="ECO:0000256" key="6">
    <source>
        <dbReference type="ARBA" id="ARBA00022801"/>
    </source>
</evidence>
<dbReference type="Pfam" id="PF11837">
    <property type="entry name" value="INV_N"/>
    <property type="match status" value="1"/>
</dbReference>
<organism evidence="16 17">
    <name type="scientific">Malus baccata</name>
    <name type="common">Siberian crab apple</name>
    <name type="synonym">Pyrus baccata</name>
    <dbReference type="NCBI Taxonomy" id="106549"/>
    <lineage>
        <taxon>Eukaryota</taxon>
        <taxon>Viridiplantae</taxon>
        <taxon>Streptophyta</taxon>
        <taxon>Embryophyta</taxon>
        <taxon>Tracheophyta</taxon>
        <taxon>Spermatophyta</taxon>
        <taxon>Magnoliopsida</taxon>
        <taxon>eudicotyledons</taxon>
        <taxon>Gunneridae</taxon>
        <taxon>Pentapetalae</taxon>
        <taxon>rosids</taxon>
        <taxon>fabids</taxon>
        <taxon>Rosales</taxon>
        <taxon>Rosaceae</taxon>
        <taxon>Amygdaloideae</taxon>
        <taxon>Maleae</taxon>
        <taxon>Malus</taxon>
    </lineage>
</organism>
<dbReference type="PANTHER" id="PTHR31953">
    <property type="entry name" value="BETA-FRUCTOFURANOSIDASE, INSOLUBLE ISOENZYME CWINV1-RELATED"/>
    <property type="match status" value="1"/>
</dbReference>
<dbReference type="Gene3D" id="2.115.10.20">
    <property type="entry name" value="Glycosyl hydrolase domain, family 43"/>
    <property type="match status" value="1"/>
</dbReference>
<dbReference type="InterPro" id="IPR013189">
    <property type="entry name" value="Glyco_hydro_32_C"/>
</dbReference>
<feature type="domain" description="Glycosyl hydrolase family 32 N-terminal" evidence="13">
    <location>
        <begin position="123"/>
        <end position="382"/>
    </location>
</feature>
<proteinExistence type="inferred from homology"/>
<dbReference type="InterPro" id="IPR023296">
    <property type="entry name" value="Glyco_hydro_beta-prop_sf"/>
</dbReference>
<evidence type="ECO:0000256" key="7">
    <source>
        <dbReference type="ARBA" id="ARBA00023145"/>
    </source>
</evidence>
<accession>A0A540MIC0</accession>
<keyword evidence="12" id="KW-1133">Transmembrane helix</keyword>
<evidence type="ECO:0000313" key="16">
    <source>
        <dbReference type="EMBL" id="TQD98511.1"/>
    </source>
</evidence>
<dbReference type="GO" id="GO:0004564">
    <property type="term" value="F:beta-fructofuranosidase activity"/>
    <property type="evidence" value="ECO:0007669"/>
    <property type="project" value="UniProtKB-EC"/>
</dbReference>
<dbReference type="EC" id="3.2.1.26" evidence="4"/>
<dbReference type="GO" id="GO:0005975">
    <property type="term" value="P:carbohydrate metabolic process"/>
    <property type="evidence" value="ECO:0007669"/>
    <property type="project" value="InterPro"/>
</dbReference>
<evidence type="ECO:0000256" key="2">
    <source>
        <dbReference type="ARBA" id="ARBA00004914"/>
    </source>
</evidence>
<feature type="domain" description="Beta-fructofuranosidase N-terminal" evidence="15">
    <location>
        <begin position="8"/>
        <end position="114"/>
    </location>
</feature>
<dbReference type="InterPro" id="IPR013320">
    <property type="entry name" value="ConA-like_dom_sf"/>
</dbReference>
<dbReference type="PROSITE" id="PS00609">
    <property type="entry name" value="GLYCOSYL_HYDROL_F32"/>
    <property type="match status" value="1"/>
</dbReference>
<keyword evidence="17" id="KW-1185">Reference proteome</keyword>
<keyword evidence="8" id="KW-0325">Glycoprotein</keyword>
<evidence type="ECO:0000256" key="9">
    <source>
        <dbReference type="ARBA" id="ARBA00023295"/>
    </source>
</evidence>
<feature type="region of interest" description="Disordered" evidence="11">
    <location>
        <begin position="57"/>
        <end position="86"/>
    </location>
</feature>